<keyword evidence="1" id="KW-1133">Transmembrane helix</keyword>
<accession>A0A4D7JNG0</accession>
<feature type="transmembrane region" description="Helical" evidence="1">
    <location>
        <begin position="12"/>
        <end position="30"/>
    </location>
</feature>
<dbReference type="EMBL" id="CP028923">
    <property type="protein sequence ID" value="QCK14282.1"/>
    <property type="molecule type" value="Genomic_DNA"/>
</dbReference>
<organism evidence="3 4">
    <name type="scientific">Mangrovivirga cuniculi</name>
    <dbReference type="NCBI Taxonomy" id="2715131"/>
    <lineage>
        <taxon>Bacteria</taxon>
        <taxon>Pseudomonadati</taxon>
        <taxon>Bacteroidota</taxon>
        <taxon>Cytophagia</taxon>
        <taxon>Cytophagales</taxon>
        <taxon>Mangrovivirgaceae</taxon>
        <taxon>Mangrovivirga</taxon>
    </lineage>
</organism>
<name>A0A4D7JNG0_9BACT</name>
<proteinExistence type="predicted"/>
<keyword evidence="4" id="KW-1185">Reference proteome</keyword>
<gene>
    <name evidence="3" type="ORF">DCC35_05745</name>
</gene>
<dbReference type="PANTHER" id="PTHR46825">
    <property type="entry name" value="D-ALANYL-D-ALANINE-CARBOXYPEPTIDASE/ENDOPEPTIDASE AMPH"/>
    <property type="match status" value="1"/>
</dbReference>
<feature type="domain" description="Beta-lactamase-related" evidence="2">
    <location>
        <begin position="80"/>
        <end position="378"/>
    </location>
</feature>
<dbReference type="Pfam" id="PF00144">
    <property type="entry name" value="Beta-lactamase"/>
    <property type="match status" value="1"/>
</dbReference>
<reference evidence="3 4" key="1">
    <citation type="submission" date="2018-04" db="EMBL/GenBank/DDBJ databases">
        <title>Complete genome uncultured novel isolate.</title>
        <authorList>
            <person name="Merlino G."/>
        </authorList>
    </citation>
    <scope>NUCLEOTIDE SEQUENCE [LARGE SCALE GENOMIC DNA]</scope>
    <source>
        <strain evidence="4">R1DC9</strain>
    </source>
</reference>
<sequence>MAQGVKNNFRFLMIFVLTILNNHTMIGALLKRSQLRLLKGHKNSVVIIFLVISFQGFGQISQKQLNKIDSLFTSWNVSNHPGGVVLVSKEGKTIFSKSYGLANIEYNIPNTNNTLFNIGSISKQFTAMGIVLLEEQNKLSFDDDIRKHIPDIPDFGEIITIRHLMYHTSGLRDLHGLLGLAGWRRGDLETNDDIYRIIKNQKELNFKPNEEFLYSNTGYILLAKIIENISQLKFDLWMKQNVFLPLGMKDTYVETSINEIVPNNATSYYLREDFERAVEYWGYFGSGNIHSTIEDLNIWLQNFSAPQNNWESAFKKLLFTKPLKNGFETNYGFGVRIEDYSGRKVIQHGGAVGGFRALVRTFPEEQLNIVILTNYSRSNIGSKANEISDILLVKKNNSITKPATTSAKLPAKFIKLSKKKLQEFEGIYWSDSEKTGRKVYLKNDTLQYSSSAENEWPLLPIGKQTFIMDHPSIKPIVQFEDITHQMIIKTDSNLPGIFTFLQKNLEMKINDFNTLVGNYYSPELKSMYSISIDNNSNIYLEHARHGIIKLEQLYDDIFSGHWPVGTVEIERNENGNITGLRMSNGRTRNVWFKKYTTKKRK</sequence>
<dbReference type="PANTHER" id="PTHR46825:SF9">
    <property type="entry name" value="BETA-LACTAMASE-RELATED DOMAIN-CONTAINING PROTEIN"/>
    <property type="match status" value="1"/>
</dbReference>
<evidence type="ECO:0000256" key="1">
    <source>
        <dbReference type="SAM" id="Phobius"/>
    </source>
</evidence>
<dbReference type="InterPro" id="IPR001466">
    <property type="entry name" value="Beta-lactam-related"/>
</dbReference>
<dbReference type="InterPro" id="IPR050491">
    <property type="entry name" value="AmpC-like"/>
</dbReference>
<dbReference type="KEGG" id="fpf:DCC35_05745"/>
<dbReference type="Proteomes" id="UP000298616">
    <property type="component" value="Chromosome"/>
</dbReference>
<dbReference type="InterPro" id="IPR012338">
    <property type="entry name" value="Beta-lactam/transpept-like"/>
</dbReference>
<dbReference type="AlphaFoldDB" id="A0A4D7JNG0"/>
<dbReference type="SUPFAM" id="SSF56601">
    <property type="entry name" value="beta-lactamase/transpeptidase-like"/>
    <property type="match status" value="1"/>
</dbReference>
<protein>
    <recommendedName>
        <fullName evidence="2">Beta-lactamase-related domain-containing protein</fullName>
    </recommendedName>
</protein>
<evidence type="ECO:0000259" key="2">
    <source>
        <dbReference type="Pfam" id="PF00144"/>
    </source>
</evidence>
<keyword evidence="1" id="KW-0812">Transmembrane</keyword>
<keyword evidence="1" id="KW-0472">Membrane</keyword>
<evidence type="ECO:0000313" key="3">
    <source>
        <dbReference type="EMBL" id="QCK14282.1"/>
    </source>
</evidence>
<evidence type="ECO:0000313" key="4">
    <source>
        <dbReference type="Proteomes" id="UP000298616"/>
    </source>
</evidence>
<dbReference type="Gene3D" id="3.40.710.10">
    <property type="entry name" value="DD-peptidase/beta-lactamase superfamily"/>
    <property type="match status" value="1"/>
</dbReference>